<protein>
    <recommendedName>
        <fullName evidence="3">GAF domain-containing protein</fullName>
    </recommendedName>
</protein>
<comment type="caution">
    <text evidence="1">The sequence shown here is derived from an EMBL/GenBank/DDBJ whole genome shotgun (WGS) entry which is preliminary data.</text>
</comment>
<dbReference type="EMBL" id="QOVM01000005">
    <property type="protein sequence ID" value="RXG21496.1"/>
    <property type="molecule type" value="Genomic_DNA"/>
</dbReference>
<gene>
    <name evidence="1" type="ORF">DSM00_2343</name>
</gene>
<evidence type="ECO:0008006" key="3">
    <source>
        <dbReference type="Google" id="ProtNLM"/>
    </source>
</evidence>
<reference evidence="1 2" key="1">
    <citation type="submission" date="2018-07" db="EMBL/GenBank/DDBJ databases">
        <title>Leeuwenhoekiella genomics.</title>
        <authorList>
            <person name="Tahon G."/>
            <person name="Willems A."/>
        </authorList>
    </citation>
    <scope>NUCLEOTIDE SEQUENCE [LARGE SCALE GENOMIC DNA]</scope>
    <source>
        <strain evidence="1 2">LMG 22550</strain>
    </source>
</reference>
<dbReference type="RefSeq" id="WP_128758171.1">
    <property type="nucleotide sequence ID" value="NZ_QOVM01000005.1"/>
</dbReference>
<dbReference type="Proteomes" id="UP000289238">
    <property type="component" value="Unassembled WGS sequence"/>
</dbReference>
<keyword evidence="2" id="KW-1185">Reference proteome</keyword>
<proteinExistence type="predicted"/>
<sequence length="287" mass="33446">MNLAAAKYRIAYEAFSKFSGSLSRVDNLEDLSTVVSKNLKYLFNFKIFRIILLDKDTVTGYTFIKNEIWAHKNQEDILDYEKKLLQDQIPFSYAISSEELPGYINHVPLKNGQLWGWYLPYTNYKVCVSLIADDQTQFSYSDVDILHLLVDTLTSKYRQICLNQEIILKNKRLEEAVGQIALKNKEIEQINSNQQNVIELRTRELRFKNKKILELSRLNAHNLREPLCRILGLLEIADYYDEQGLRNEILPKLCESSLELDAIFKNVVAKSEKEIEYYGKTIGNNDE</sequence>
<evidence type="ECO:0000313" key="1">
    <source>
        <dbReference type="EMBL" id="RXG21496.1"/>
    </source>
</evidence>
<organism evidence="1 2">
    <name type="scientific">Leeuwenhoekiella aequorea</name>
    <dbReference type="NCBI Taxonomy" id="283736"/>
    <lineage>
        <taxon>Bacteria</taxon>
        <taxon>Pseudomonadati</taxon>
        <taxon>Bacteroidota</taxon>
        <taxon>Flavobacteriia</taxon>
        <taxon>Flavobacteriales</taxon>
        <taxon>Flavobacteriaceae</taxon>
        <taxon>Leeuwenhoekiella</taxon>
    </lineage>
</organism>
<dbReference type="OrthoDB" id="851424at2"/>
<accession>A0A4Q0P5Z4</accession>
<evidence type="ECO:0000313" key="2">
    <source>
        <dbReference type="Proteomes" id="UP000289238"/>
    </source>
</evidence>
<dbReference type="AlphaFoldDB" id="A0A4Q0P5Z4"/>
<name>A0A4Q0P5Z4_9FLAO</name>